<accession>A0A085GPM6</accession>
<dbReference type="NCBIfam" id="NF004760">
    <property type="entry name" value="PRK06091.1"/>
    <property type="match status" value="1"/>
</dbReference>
<dbReference type="Gene3D" id="3.40.50.261">
    <property type="entry name" value="Succinyl-CoA synthetase domains"/>
    <property type="match status" value="2"/>
</dbReference>
<protein>
    <submittedName>
        <fullName evidence="3">FdrA family protein</fullName>
    </submittedName>
</protein>
<dbReference type="RefSeq" id="WP_034786843.1">
    <property type="nucleotide sequence ID" value="NZ_JMPJ01000017.1"/>
</dbReference>
<feature type="domain" description="ATP-citrate synthase/succinyl-CoA ligase C-terminal" evidence="1">
    <location>
        <begin position="337"/>
        <end position="490"/>
    </location>
</feature>
<reference evidence="3 4" key="1">
    <citation type="submission" date="2014-05" db="EMBL/GenBank/DDBJ databases">
        <title>ATOL: Assembling a taxonomically balanced genome-scale reconstruction of the evolutionary history of the Enterobacteriaceae.</title>
        <authorList>
            <person name="Plunkett G.III."/>
            <person name="Neeno-Eckwall E.C."/>
            <person name="Glasner J.D."/>
            <person name="Perna N.T."/>
        </authorList>
    </citation>
    <scope>NUCLEOTIDE SEQUENCE [LARGE SCALE GENOMIC DNA]</scope>
    <source>
        <strain evidence="3 4">ATCC 33852</strain>
    </source>
</reference>
<dbReference type="InterPro" id="IPR016102">
    <property type="entry name" value="Succinyl-CoA_synth-like"/>
</dbReference>
<organism evidence="3 4">
    <name type="scientific">Ewingella americana (strain ATCC 33852 / DSM 4580 / CCUG 14506 / JCM 5911 / LMG 7869 / NCTC 12157 / CDC 1468-78)</name>
    <dbReference type="NCBI Taxonomy" id="910964"/>
    <lineage>
        <taxon>Bacteria</taxon>
        <taxon>Pseudomonadati</taxon>
        <taxon>Pseudomonadota</taxon>
        <taxon>Gammaproteobacteria</taxon>
        <taxon>Enterobacterales</taxon>
        <taxon>Yersiniaceae</taxon>
        <taxon>Ewingella</taxon>
    </lineage>
</organism>
<dbReference type="OrthoDB" id="5580580at2"/>
<name>A0A085GPM6_EWIA3</name>
<dbReference type="eggNOG" id="COG0074">
    <property type="taxonomic scope" value="Bacteria"/>
</dbReference>
<dbReference type="Pfam" id="PF00549">
    <property type="entry name" value="Ligase_CoA"/>
    <property type="match status" value="1"/>
</dbReference>
<evidence type="ECO:0000313" key="3">
    <source>
        <dbReference type="EMBL" id="KFC85671.1"/>
    </source>
</evidence>
<dbReference type="InterPro" id="IPR005811">
    <property type="entry name" value="SUCC_ACL_C"/>
</dbReference>
<dbReference type="PANTHER" id="PTHR11117:SF24">
    <property type="entry name" value="PROTEIN FDRA"/>
    <property type="match status" value="1"/>
</dbReference>
<dbReference type="EMBL" id="JMPJ01000017">
    <property type="protein sequence ID" value="KFC85671.1"/>
    <property type="molecule type" value="Genomic_DNA"/>
</dbReference>
<dbReference type="Pfam" id="PF02629">
    <property type="entry name" value="CoA_binding"/>
    <property type="match status" value="1"/>
</dbReference>
<dbReference type="AlphaFoldDB" id="A0A085GPM6"/>
<evidence type="ECO:0000313" key="4">
    <source>
        <dbReference type="Proteomes" id="UP000028640"/>
    </source>
</evidence>
<dbReference type="GO" id="GO:0009361">
    <property type="term" value="C:succinate-CoA ligase complex (ADP-forming)"/>
    <property type="evidence" value="ECO:0007669"/>
    <property type="project" value="TreeGrafter"/>
</dbReference>
<dbReference type="PANTHER" id="PTHR11117">
    <property type="entry name" value="SUCCINYL-COA LIGASE SUBUNIT ALPHA"/>
    <property type="match status" value="1"/>
</dbReference>
<evidence type="ECO:0000259" key="1">
    <source>
        <dbReference type="Pfam" id="PF00549"/>
    </source>
</evidence>
<dbReference type="GO" id="GO:0006099">
    <property type="term" value="P:tricarboxylic acid cycle"/>
    <property type="evidence" value="ECO:0007669"/>
    <property type="project" value="TreeGrafter"/>
</dbReference>
<dbReference type="GO" id="GO:0004776">
    <property type="term" value="F:succinate-CoA ligase (GDP-forming) activity"/>
    <property type="evidence" value="ECO:0007669"/>
    <property type="project" value="TreeGrafter"/>
</dbReference>
<sequence>MVHAFIKKGSFQDSVSLMLISRKLSEFPQVDEISVMMGTPANKSLLEATGFWHAQFNDATPNDICVAIKADSQDPEITQFISDALEEALKAIAQGQQGGKRLPVARSWQTARQKAPDANLLLISIAGEYAAGLADQALDNDCNVMMFSDNVSLEQEIALKKKASSKKLIVMGPDCGTANIAGGPLAFANVAPKGVIGIIGASGTGIQELTSQITLAGQGVSHAIGLGGRDLSAEVGGISALTALAMLANDSKTQVIAFVSKPPAEAVRQRVMAEMQGINKPIVALFLGTKPASPRLGNVWLASTLDEAARLAAMLANVQQQIASLPAVHGKKIAGYYAGGTLAAEVAMLLAEHLQVAPDSQHHHGSMLDAEGHRIIDMGDDFYTQGKPHPMIDPSTRNQTIAQLANQLETGVLLIDVVIGFGAQNDPATSLADTIHALKQHRDAAHPLVVIATVTGTEQDPQQRSRQIDTLTAAGIVVMNTLPEAVLLAHQLISPPTETGPLTPYHLLDGVSVINAGLRSFATDLQSNQVPVVHYQWAPVAGGNQRLAAILKKLH</sequence>
<dbReference type="SUPFAM" id="SSF52210">
    <property type="entry name" value="Succinyl-CoA synthetase domains"/>
    <property type="match status" value="2"/>
</dbReference>
<gene>
    <name evidence="3" type="ORF">GEAM_0143</name>
</gene>
<keyword evidence="4" id="KW-1185">Reference proteome</keyword>
<dbReference type="GeneID" id="78381026"/>
<dbReference type="InterPro" id="IPR003781">
    <property type="entry name" value="CoA-bd"/>
</dbReference>
<dbReference type="GO" id="GO:0005829">
    <property type="term" value="C:cytosol"/>
    <property type="evidence" value="ECO:0007669"/>
    <property type="project" value="TreeGrafter"/>
</dbReference>
<dbReference type="Gene3D" id="3.40.50.720">
    <property type="entry name" value="NAD(P)-binding Rossmann-like Domain"/>
    <property type="match status" value="1"/>
</dbReference>
<evidence type="ECO:0000259" key="2">
    <source>
        <dbReference type="Pfam" id="PF02629"/>
    </source>
</evidence>
<comment type="caution">
    <text evidence="3">The sequence shown here is derived from an EMBL/GenBank/DDBJ whole genome shotgun (WGS) entry which is preliminary data.</text>
</comment>
<feature type="domain" description="CoA-binding" evidence="2">
    <location>
        <begin position="195"/>
        <end position="287"/>
    </location>
</feature>
<proteinExistence type="predicted"/>
<dbReference type="Proteomes" id="UP000028640">
    <property type="component" value="Unassembled WGS sequence"/>
</dbReference>
<dbReference type="GO" id="GO:0004775">
    <property type="term" value="F:succinate-CoA ligase (ADP-forming) activity"/>
    <property type="evidence" value="ECO:0007669"/>
    <property type="project" value="TreeGrafter"/>
</dbReference>
<dbReference type="STRING" id="910964.GEAM_0143"/>